<proteinExistence type="inferred from homology"/>
<feature type="binding site" description="axial binding residue" evidence="8">
    <location>
        <position position="483"/>
    </location>
    <ligand>
        <name>heme</name>
        <dbReference type="ChEBI" id="CHEBI:30413"/>
    </ligand>
    <ligandPart>
        <name>Fe</name>
        <dbReference type="ChEBI" id="CHEBI:18248"/>
    </ligandPart>
</feature>
<keyword evidence="7 9" id="KW-0503">Monooxygenase</keyword>
<dbReference type="GO" id="GO:0016705">
    <property type="term" value="F:oxidoreductase activity, acting on paired donors, with incorporation or reduction of molecular oxygen"/>
    <property type="evidence" value="ECO:0007669"/>
    <property type="project" value="InterPro"/>
</dbReference>
<comment type="cofactor">
    <cofactor evidence="1 8">
        <name>heme</name>
        <dbReference type="ChEBI" id="CHEBI:30413"/>
    </cofactor>
</comment>
<comment type="similarity">
    <text evidence="2 9">Belongs to the cytochrome P450 family.</text>
</comment>
<dbReference type="InterPro" id="IPR001128">
    <property type="entry name" value="Cyt_P450"/>
</dbReference>
<keyword evidence="3 8" id="KW-0349">Heme</keyword>
<dbReference type="GeneID" id="70246054"/>
<dbReference type="CDD" id="cd11062">
    <property type="entry name" value="CYP58-like"/>
    <property type="match status" value="1"/>
</dbReference>
<dbReference type="Proteomes" id="UP001201262">
    <property type="component" value="Unassembled WGS sequence"/>
</dbReference>
<evidence type="ECO:0000256" key="4">
    <source>
        <dbReference type="ARBA" id="ARBA00022723"/>
    </source>
</evidence>
<evidence type="ECO:0000256" key="8">
    <source>
        <dbReference type="PIRSR" id="PIRSR602401-1"/>
    </source>
</evidence>
<dbReference type="InterPro" id="IPR036396">
    <property type="entry name" value="Cyt_P450_sf"/>
</dbReference>
<evidence type="ECO:0000313" key="11">
    <source>
        <dbReference type="EMBL" id="KAH8701032.1"/>
    </source>
</evidence>
<evidence type="ECO:0000256" key="9">
    <source>
        <dbReference type="RuleBase" id="RU000461"/>
    </source>
</evidence>
<accession>A0AAD4Q337</accession>
<dbReference type="Gene3D" id="1.10.630.10">
    <property type="entry name" value="Cytochrome P450"/>
    <property type="match status" value="1"/>
</dbReference>
<dbReference type="PANTHER" id="PTHR24305">
    <property type="entry name" value="CYTOCHROME P450"/>
    <property type="match status" value="1"/>
</dbReference>
<protein>
    <submittedName>
        <fullName evidence="11">Benzoate 4-monooxygenase cytochrome P450</fullName>
    </submittedName>
</protein>
<dbReference type="SUPFAM" id="SSF48264">
    <property type="entry name" value="Cytochrome P450"/>
    <property type="match status" value="1"/>
</dbReference>
<dbReference type="PRINTS" id="PR00385">
    <property type="entry name" value="P450"/>
</dbReference>
<keyword evidence="4 8" id="KW-0479">Metal-binding</keyword>
<keyword evidence="12" id="KW-1185">Reference proteome</keyword>
<dbReference type="AlphaFoldDB" id="A0AAD4Q337"/>
<dbReference type="Pfam" id="PF00067">
    <property type="entry name" value="p450"/>
    <property type="match status" value="1"/>
</dbReference>
<keyword evidence="5 9" id="KW-0560">Oxidoreductase</keyword>
<feature type="transmembrane region" description="Helical" evidence="10">
    <location>
        <begin position="37"/>
        <end position="55"/>
    </location>
</feature>
<name>A0AAD4Q337_9EURO</name>
<dbReference type="EMBL" id="JAJTJA010000004">
    <property type="protein sequence ID" value="KAH8701032.1"/>
    <property type="molecule type" value="Genomic_DNA"/>
</dbReference>
<dbReference type="PRINTS" id="PR00463">
    <property type="entry name" value="EP450I"/>
</dbReference>
<evidence type="ECO:0000256" key="5">
    <source>
        <dbReference type="ARBA" id="ARBA00023002"/>
    </source>
</evidence>
<dbReference type="InterPro" id="IPR002401">
    <property type="entry name" value="Cyt_P450_E_grp-I"/>
</dbReference>
<dbReference type="GO" id="GO:0005506">
    <property type="term" value="F:iron ion binding"/>
    <property type="evidence" value="ECO:0007669"/>
    <property type="project" value="InterPro"/>
</dbReference>
<evidence type="ECO:0000256" key="6">
    <source>
        <dbReference type="ARBA" id="ARBA00023004"/>
    </source>
</evidence>
<keyword evidence="10" id="KW-1133">Transmembrane helix</keyword>
<evidence type="ECO:0000256" key="3">
    <source>
        <dbReference type="ARBA" id="ARBA00022617"/>
    </source>
</evidence>
<dbReference type="InterPro" id="IPR050121">
    <property type="entry name" value="Cytochrome_P450_monoxygenase"/>
</dbReference>
<evidence type="ECO:0000313" key="12">
    <source>
        <dbReference type="Proteomes" id="UP001201262"/>
    </source>
</evidence>
<dbReference type="GO" id="GO:0004497">
    <property type="term" value="F:monooxygenase activity"/>
    <property type="evidence" value="ECO:0007669"/>
    <property type="project" value="UniProtKB-KW"/>
</dbReference>
<reference evidence="11" key="1">
    <citation type="submission" date="2021-12" db="EMBL/GenBank/DDBJ databases">
        <title>Convergent genome expansion in fungi linked to evolution of root-endophyte symbiosis.</title>
        <authorList>
            <consortium name="DOE Joint Genome Institute"/>
            <person name="Ke Y.-H."/>
            <person name="Bonito G."/>
            <person name="Liao H.-L."/>
            <person name="Looney B."/>
            <person name="Rojas-Flechas A."/>
            <person name="Nash J."/>
            <person name="Hameed K."/>
            <person name="Schadt C."/>
            <person name="Martin F."/>
            <person name="Crous P.W."/>
            <person name="Miettinen O."/>
            <person name="Magnuson J.K."/>
            <person name="Labbe J."/>
            <person name="Jacobson D."/>
            <person name="Doktycz M.J."/>
            <person name="Veneault-Fourrey C."/>
            <person name="Kuo A."/>
            <person name="Mondo S."/>
            <person name="Calhoun S."/>
            <person name="Riley R."/>
            <person name="Ohm R."/>
            <person name="LaButti K."/>
            <person name="Andreopoulos B."/>
            <person name="Pangilinan J."/>
            <person name="Nolan M."/>
            <person name="Tritt A."/>
            <person name="Clum A."/>
            <person name="Lipzen A."/>
            <person name="Daum C."/>
            <person name="Barry K."/>
            <person name="Grigoriev I.V."/>
            <person name="Vilgalys R."/>
        </authorList>
    </citation>
    <scope>NUCLEOTIDE SEQUENCE</scope>
    <source>
        <strain evidence="11">PMI_201</strain>
    </source>
</reference>
<dbReference type="PANTHER" id="PTHR24305:SF157">
    <property type="entry name" value="N-ACETYLTRYPTOPHAN 6-HYDROXYLASE IVOC-RELATED"/>
    <property type="match status" value="1"/>
</dbReference>
<evidence type="ECO:0000256" key="7">
    <source>
        <dbReference type="ARBA" id="ARBA00023033"/>
    </source>
</evidence>
<keyword evidence="10" id="KW-0812">Transmembrane</keyword>
<gene>
    <name evidence="11" type="ORF">BGW36DRAFT_375429</name>
</gene>
<evidence type="ECO:0000256" key="1">
    <source>
        <dbReference type="ARBA" id="ARBA00001971"/>
    </source>
</evidence>
<evidence type="ECO:0000256" key="2">
    <source>
        <dbReference type="ARBA" id="ARBA00010617"/>
    </source>
</evidence>
<organism evidence="11 12">
    <name type="scientific">Talaromyces proteolyticus</name>
    <dbReference type="NCBI Taxonomy" id="1131652"/>
    <lineage>
        <taxon>Eukaryota</taxon>
        <taxon>Fungi</taxon>
        <taxon>Dikarya</taxon>
        <taxon>Ascomycota</taxon>
        <taxon>Pezizomycotina</taxon>
        <taxon>Eurotiomycetes</taxon>
        <taxon>Eurotiomycetidae</taxon>
        <taxon>Eurotiales</taxon>
        <taxon>Trichocomaceae</taxon>
        <taxon>Talaromyces</taxon>
        <taxon>Talaromyces sect. Bacilispori</taxon>
    </lineage>
</organism>
<comment type="caution">
    <text evidence="11">The sequence shown here is derived from an EMBL/GenBank/DDBJ whole genome shotgun (WGS) entry which is preliminary data.</text>
</comment>
<dbReference type="InterPro" id="IPR017972">
    <property type="entry name" value="Cyt_P450_CS"/>
</dbReference>
<dbReference type="PROSITE" id="PS00086">
    <property type="entry name" value="CYTOCHROME_P450"/>
    <property type="match status" value="1"/>
</dbReference>
<evidence type="ECO:0000256" key="10">
    <source>
        <dbReference type="SAM" id="Phobius"/>
    </source>
</evidence>
<keyword evidence="10" id="KW-0472">Membrane</keyword>
<sequence length="547" mass="62556">MGAQDFTGIVRRAVDSERLSGLFEKAMNDKWLTLQNSLLVCFSLYSAYWLVVYIYRVTLHPLAKFPGPVLAGVSFWYEFYYDVWPRRYGYMWKIEELHKKYGPIVRINPIHIHINDPNFIDQIYAPAGREKRNGDPWFSMATESGMMAWSTLQTMDHHQHHLRRGALSRFFSKASVRQLEGLISDKIDRLLQRLAQMHRAGDSVINSTHVIAALTMDIISSYSLGVDMGNLTREEWGRDWSETFPRLGTIRPWGRQFKNLTVMSLSIEPSIVRWFNPTAAAVAEKAKYPMEVIRAHIDKHEKDGATTNMATNNRTIFMEILDSSLPPHEKSVGRLNAEAFLLLGGGTDPTTRNLTVTMYHLLANPKLLQRLLDELKLIMPRPDSPVTVAALEALPFFSACITEGLRMTNAVSTRMPRVSPDKAIVYKDWVIPKGTPVMQSLYLLHMNDDIFPEPMRYNPQRWLDNPSLKSRYLMAFGRGSRQCLGINLANAEMFLTLARVLTRFDLGLYDVIRERDIDVSGDCFNGIVRDDSPGIRVKLLRDNLAEI</sequence>
<dbReference type="GO" id="GO:0020037">
    <property type="term" value="F:heme binding"/>
    <property type="evidence" value="ECO:0007669"/>
    <property type="project" value="InterPro"/>
</dbReference>
<keyword evidence="6 8" id="KW-0408">Iron</keyword>
<dbReference type="RefSeq" id="XP_046074738.1">
    <property type="nucleotide sequence ID" value="XM_046215767.1"/>
</dbReference>